<proteinExistence type="inferred from homology"/>
<reference evidence="6" key="1">
    <citation type="submission" date="2025-05" db="UniProtKB">
        <authorList>
            <consortium name="EnsemblMetazoa"/>
        </authorList>
    </citation>
    <scope>IDENTIFICATION</scope>
</reference>
<dbReference type="Gene3D" id="1.10.630.10">
    <property type="entry name" value="Cytochrome P450"/>
    <property type="match status" value="1"/>
</dbReference>
<evidence type="ECO:0008006" key="8">
    <source>
        <dbReference type="Google" id="ProtNLM"/>
    </source>
</evidence>
<keyword evidence="2" id="KW-0479">Metal-binding</keyword>
<accession>A0ABM5K5Q7</accession>
<dbReference type="PANTHER" id="PTHR24300">
    <property type="entry name" value="CYTOCHROME P450 508A4-RELATED"/>
    <property type="match status" value="1"/>
</dbReference>
<dbReference type="RefSeq" id="XP_050505525.1">
    <property type="nucleotide sequence ID" value="XM_050649568.1"/>
</dbReference>
<evidence type="ECO:0000313" key="7">
    <source>
        <dbReference type="Proteomes" id="UP001652700"/>
    </source>
</evidence>
<organism evidence="6 7">
    <name type="scientific">Diabrotica virgifera virgifera</name>
    <name type="common">western corn rootworm</name>
    <dbReference type="NCBI Taxonomy" id="50390"/>
    <lineage>
        <taxon>Eukaryota</taxon>
        <taxon>Metazoa</taxon>
        <taxon>Ecdysozoa</taxon>
        <taxon>Arthropoda</taxon>
        <taxon>Hexapoda</taxon>
        <taxon>Insecta</taxon>
        <taxon>Pterygota</taxon>
        <taxon>Neoptera</taxon>
        <taxon>Endopterygota</taxon>
        <taxon>Coleoptera</taxon>
        <taxon>Polyphaga</taxon>
        <taxon>Cucujiformia</taxon>
        <taxon>Chrysomeloidea</taxon>
        <taxon>Chrysomelidae</taxon>
        <taxon>Galerucinae</taxon>
        <taxon>Diabroticina</taxon>
        <taxon>Diabroticites</taxon>
        <taxon>Diabrotica</taxon>
    </lineage>
</organism>
<evidence type="ECO:0000256" key="4">
    <source>
        <dbReference type="ARBA" id="ARBA00023033"/>
    </source>
</evidence>
<evidence type="ECO:0000256" key="3">
    <source>
        <dbReference type="ARBA" id="ARBA00023004"/>
    </source>
</evidence>
<dbReference type="InterPro" id="IPR036396">
    <property type="entry name" value="Cyt_P450_sf"/>
</dbReference>
<dbReference type="PRINTS" id="PR00463">
    <property type="entry name" value="EP450I"/>
</dbReference>
<keyword evidence="5" id="KW-1133">Transmembrane helix</keyword>
<dbReference type="EnsemblMetazoa" id="XM_050649568.1">
    <property type="protein sequence ID" value="XP_050505525.1"/>
    <property type="gene ID" value="LOC114335897"/>
</dbReference>
<dbReference type="InterPro" id="IPR001128">
    <property type="entry name" value="Cyt_P450"/>
</dbReference>
<comment type="similarity">
    <text evidence="1">Belongs to the cytochrome P450 family.</text>
</comment>
<keyword evidence="5" id="KW-0472">Membrane</keyword>
<evidence type="ECO:0000256" key="1">
    <source>
        <dbReference type="ARBA" id="ARBA00010617"/>
    </source>
</evidence>
<keyword evidence="4" id="KW-0560">Oxidoreductase</keyword>
<dbReference type="PANTHER" id="PTHR24300:SF403">
    <property type="entry name" value="CYTOCHROME P450 306A1"/>
    <property type="match status" value="1"/>
</dbReference>
<evidence type="ECO:0000256" key="5">
    <source>
        <dbReference type="SAM" id="Phobius"/>
    </source>
</evidence>
<keyword evidence="4" id="KW-0503">Monooxygenase</keyword>
<keyword evidence="7" id="KW-1185">Reference proteome</keyword>
<dbReference type="GeneID" id="114335897"/>
<protein>
    <recommendedName>
        <fullName evidence="8">Cytochrome P450 306a1</fullName>
    </recommendedName>
</protein>
<dbReference type="PRINTS" id="PR00385">
    <property type="entry name" value="P450"/>
</dbReference>
<dbReference type="InterPro" id="IPR050182">
    <property type="entry name" value="Cytochrome_P450_fam2"/>
</dbReference>
<keyword evidence="3" id="KW-0408">Iron</keyword>
<evidence type="ECO:0000256" key="2">
    <source>
        <dbReference type="ARBA" id="ARBA00022723"/>
    </source>
</evidence>
<dbReference type="Pfam" id="PF00067">
    <property type="entry name" value="p450"/>
    <property type="match status" value="1"/>
</dbReference>
<dbReference type="Proteomes" id="UP001652700">
    <property type="component" value="Unplaced"/>
</dbReference>
<name>A0ABM5K5Q7_DIAVI</name>
<evidence type="ECO:0000313" key="6">
    <source>
        <dbReference type="EnsemblMetazoa" id="XP_050505525.1"/>
    </source>
</evidence>
<dbReference type="SUPFAM" id="SSF48264">
    <property type="entry name" value="Cytochrome P450"/>
    <property type="match status" value="1"/>
</dbReference>
<keyword evidence="5" id="KW-0812">Transmembrane</keyword>
<sequence>MNSSMQPETKEAIYIYLIAAIAVWVTYIIWHNRRLPPGPWGIPIFGYLLWLDPKSPYLTLTNLAKKYGSVYGLKLGNVYTVVLTDPKVIKTVFSKDATTGRAPLYLTHGIMNGYGLICSEGDLWKEHRRFTFNTLRQFGGTKVGGTQRKKMETLILLHALDFVKHIDLDIDSEIDIVPSLRHSLGSVINMIVFGTSWSRDNELWIWLQNLQEEGPKHLGVAGPMNFLPFFRFFPKYRNIISFIKTNLHKTHEVYHELIDQQIKLLQTTAGTTSLDNVDTSTGQNFIQCFVLEKLKKTDENVRQLYNDTQFVYLLADIFGASLDTTLTSLRWYFLFMAKNQTIQTEVRKELEEVLQRRPASMEDINQLPLFEASVLETMRIRPVVPIGIPHGSVEEMEIEGYRIPKGTMIVMLQWALHMDEKVWENPNEFNPRRFINSEGKVEKSEYFVPFQVGKRMCVGEELARMFLFLFTSTILQNFSFSLRDENFDTWGECGITLTPYDYKLIVEKIK</sequence>
<dbReference type="InterPro" id="IPR002401">
    <property type="entry name" value="Cyt_P450_E_grp-I"/>
</dbReference>
<feature type="transmembrane region" description="Helical" evidence="5">
    <location>
        <begin position="12"/>
        <end position="30"/>
    </location>
</feature>